<dbReference type="RefSeq" id="WP_125694679.1">
    <property type="nucleotide sequence ID" value="NZ_JBHSSK010000027.1"/>
</dbReference>
<sequence length="145" mass="14977">MKKVLLKLALLFVVASGLGMGTSALAQTVSNSSGTTQMGIRFTGNSKSKLSQGGDSATIDGSIPNGTKRNRNGLGAGDAVNSPTSNGRSGVTTLRAAAADTVAGRLPQTSEARMFLATLVGIFLLIALILALLIYQQARLLREKE</sequence>
<keyword evidence="3" id="KW-0732">Signal</keyword>
<keyword evidence="2" id="KW-0812">Transmembrane</keyword>
<organism evidence="4 5">
    <name type="scientific">Levilactobacillus tongjiangensis</name>
    <dbReference type="NCBI Taxonomy" id="2486023"/>
    <lineage>
        <taxon>Bacteria</taxon>
        <taxon>Bacillati</taxon>
        <taxon>Bacillota</taxon>
        <taxon>Bacilli</taxon>
        <taxon>Lactobacillales</taxon>
        <taxon>Lactobacillaceae</taxon>
        <taxon>Levilactobacillus</taxon>
    </lineage>
</organism>
<evidence type="ECO:0000256" key="2">
    <source>
        <dbReference type="SAM" id="Phobius"/>
    </source>
</evidence>
<dbReference type="NCBIfam" id="TIGR01167">
    <property type="entry name" value="LPXTG_anchor"/>
    <property type="match status" value="1"/>
</dbReference>
<protein>
    <submittedName>
        <fullName evidence="4">LPXTG cell wall anchor domain-containing protein</fullName>
    </submittedName>
</protein>
<evidence type="ECO:0000256" key="1">
    <source>
        <dbReference type="SAM" id="MobiDB-lite"/>
    </source>
</evidence>
<feature type="compositionally biased region" description="Polar residues" evidence="1">
    <location>
        <begin position="81"/>
        <end position="90"/>
    </location>
</feature>
<dbReference type="EMBL" id="JBHSSK010000027">
    <property type="protein sequence ID" value="MFC6207927.1"/>
    <property type="molecule type" value="Genomic_DNA"/>
</dbReference>
<comment type="caution">
    <text evidence="4">The sequence shown here is derived from an EMBL/GenBank/DDBJ whole genome shotgun (WGS) entry which is preliminary data.</text>
</comment>
<gene>
    <name evidence="4" type="ORF">ACFP1G_10695</name>
</gene>
<evidence type="ECO:0000313" key="4">
    <source>
        <dbReference type="EMBL" id="MFC6207927.1"/>
    </source>
</evidence>
<dbReference type="Proteomes" id="UP001596254">
    <property type="component" value="Unassembled WGS sequence"/>
</dbReference>
<feature type="chain" id="PRO_5046242840" evidence="3">
    <location>
        <begin position="27"/>
        <end position="145"/>
    </location>
</feature>
<keyword evidence="5" id="KW-1185">Reference proteome</keyword>
<name>A0ABW1SUP9_9LACO</name>
<reference evidence="5" key="1">
    <citation type="journal article" date="2019" name="Int. J. Syst. Evol. Microbiol.">
        <title>The Global Catalogue of Microorganisms (GCM) 10K type strain sequencing project: providing services to taxonomists for standard genome sequencing and annotation.</title>
        <authorList>
            <consortium name="The Broad Institute Genomics Platform"/>
            <consortium name="The Broad Institute Genome Sequencing Center for Infectious Disease"/>
            <person name="Wu L."/>
            <person name="Ma J."/>
        </authorList>
    </citation>
    <scope>NUCLEOTIDE SEQUENCE [LARGE SCALE GENOMIC DNA]</scope>
    <source>
        <strain evidence="5">CCM 8905</strain>
    </source>
</reference>
<evidence type="ECO:0000313" key="5">
    <source>
        <dbReference type="Proteomes" id="UP001596254"/>
    </source>
</evidence>
<evidence type="ECO:0000256" key="3">
    <source>
        <dbReference type="SAM" id="SignalP"/>
    </source>
</evidence>
<feature type="compositionally biased region" description="Polar residues" evidence="1">
    <location>
        <begin position="46"/>
        <end position="55"/>
    </location>
</feature>
<feature type="region of interest" description="Disordered" evidence="1">
    <location>
        <begin position="46"/>
        <end position="90"/>
    </location>
</feature>
<feature type="transmembrane region" description="Helical" evidence="2">
    <location>
        <begin position="114"/>
        <end position="135"/>
    </location>
</feature>
<keyword evidence="2" id="KW-0472">Membrane</keyword>
<keyword evidence="2" id="KW-1133">Transmembrane helix</keyword>
<proteinExistence type="predicted"/>
<feature type="signal peptide" evidence="3">
    <location>
        <begin position="1"/>
        <end position="26"/>
    </location>
</feature>
<accession>A0ABW1SUP9</accession>